<dbReference type="Pfam" id="PF01715">
    <property type="entry name" value="IPPT"/>
    <property type="match status" value="1"/>
</dbReference>
<evidence type="ECO:0000256" key="11">
    <source>
        <dbReference type="RuleBase" id="RU003783"/>
    </source>
</evidence>
<dbReference type="Gene3D" id="3.40.50.300">
    <property type="entry name" value="P-loop containing nucleotide triphosphate hydrolases"/>
    <property type="match status" value="1"/>
</dbReference>
<protein>
    <recommendedName>
        <fullName evidence="10">tRNA dimethylallyltransferase</fullName>
        <ecNumber evidence="10">2.5.1.75</ecNumber>
    </recommendedName>
    <alternativeName>
        <fullName evidence="10">Dimethylallyl diphosphate:tRNA dimethylallyltransferase</fullName>
        <shortName evidence="10">DMAPP:tRNA dimethylallyltransferase</shortName>
        <shortName evidence="10">DMATase</shortName>
    </alternativeName>
    <alternativeName>
        <fullName evidence="10">Isopentenyl-diphosphate:tRNA isopentenyltransferase</fullName>
        <shortName evidence="10">IPP transferase</shortName>
        <shortName evidence="10">IPPT</shortName>
        <shortName evidence="10">IPTase</shortName>
    </alternativeName>
</protein>
<accession>A0ABY1Q3P4</accession>
<evidence type="ECO:0000256" key="6">
    <source>
        <dbReference type="ARBA" id="ARBA00022741"/>
    </source>
</evidence>
<comment type="catalytic activity">
    <reaction evidence="9 10 11">
        <text>adenosine(37) in tRNA + dimethylallyl diphosphate = N(6)-dimethylallyladenosine(37) in tRNA + diphosphate</text>
        <dbReference type="Rhea" id="RHEA:26482"/>
        <dbReference type="Rhea" id="RHEA-COMP:10162"/>
        <dbReference type="Rhea" id="RHEA-COMP:10375"/>
        <dbReference type="ChEBI" id="CHEBI:33019"/>
        <dbReference type="ChEBI" id="CHEBI:57623"/>
        <dbReference type="ChEBI" id="CHEBI:74411"/>
        <dbReference type="ChEBI" id="CHEBI:74415"/>
        <dbReference type="EC" id="2.5.1.75"/>
    </reaction>
</comment>
<comment type="cofactor">
    <cofactor evidence="1 10">
        <name>Mg(2+)</name>
        <dbReference type="ChEBI" id="CHEBI:18420"/>
    </cofactor>
</comment>
<dbReference type="InterPro" id="IPR018022">
    <property type="entry name" value="IPT"/>
</dbReference>
<feature type="region of interest" description="Interaction with substrate tRNA" evidence="10">
    <location>
        <begin position="48"/>
        <end position="51"/>
    </location>
</feature>
<comment type="function">
    <text evidence="2 10 12">Catalyzes the transfer of a dimethylallyl group onto the adenine at position 37 in tRNAs that read codons beginning with uridine, leading to the formation of N6-(dimethylallyl)adenosine (i(6)A).</text>
</comment>
<dbReference type="PANTHER" id="PTHR11088">
    <property type="entry name" value="TRNA DIMETHYLALLYLTRANSFERASE"/>
    <property type="match status" value="1"/>
</dbReference>
<keyword evidence="8 10" id="KW-0460">Magnesium</keyword>
<keyword evidence="5 10" id="KW-0819">tRNA processing</keyword>
<keyword evidence="6 10" id="KW-0547">Nucleotide-binding</keyword>
<evidence type="ECO:0000256" key="9">
    <source>
        <dbReference type="ARBA" id="ARBA00049563"/>
    </source>
</evidence>
<dbReference type="RefSeq" id="WP_283432557.1">
    <property type="nucleotide sequence ID" value="NZ_FXUG01000005.1"/>
</dbReference>
<evidence type="ECO:0000256" key="12">
    <source>
        <dbReference type="RuleBase" id="RU003784"/>
    </source>
</evidence>
<organism evidence="14 15">
    <name type="scientific">Neorhodopirellula lusitana</name>
    <dbReference type="NCBI Taxonomy" id="445327"/>
    <lineage>
        <taxon>Bacteria</taxon>
        <taxon>Pseudomonadati</taxon>
        <taxon>Planctomycetota</taxon>
        <taxon>Planctomycetia</taxon>
        <taxon>Pirellulales</taxon>
        <taxon>Pirellulaceae</taxon>
        <taxon>Neorhodopirellula</taxon>
    </lineage>
</organism>
<evidence type="ECO:0000256" key="4">
    <source>
        <dbReference type="ARBA" id="ARBA00022679"/>
    </source>
</evidence>
<dbReference type="SUPFAM" id="SSF52540">
    <property type="entry name" value="P-loop containing nucleoside triphosphate hydrolases"/>
    <property type="match status" value="2"/>
</dbReference>
<evidence type="ECO:0000256" key="1">
    <source>
        <dbReference type="ARBA" id="ARBA00001946"/>
    </source>
</evidence>
<comment type="caution">
    <text evidence="14">The sequence shown here is derived from an EMBL/GenBank/DDBJ whole genome shotgun (WGS) entry which is preliminary data.</text>
</comment>
<dbReference type="InterPro" id="IPR027417">
    <property type="entry name" value="P-loop_NTPase"/>
</dbReference>
<evidence type="ECO:0000256" key="5">
    <source>
        <dbReference type="ARBA" id="ARBA00022694"/>
    </source>
</evidence>
<comment type="similarity">
    <text evidence="3 10 13">Belongs to the IPP transferase family.</text>
</comment>
<evidence type="ECO:0000313" key="14">
    <source>
        <dbReference type="EMBL" id="SMP56094.1"/>
    </source>
</evidence>
<evidence type="ECO:0000256" key="3">
    <source>
        <dbReference type="ARBA" id="ARBA00005842"/>
    </source>
</evidence>
<evidence type="ECO:0000256" key="7">
    <source>
        <dbReference type="ARBA" id="ARBA00022840"/>
    </source>
</evidence>
<dbReference type="InterPro" id="IPR039657">
    <property type="entry name" value="Dimethylallyltransferase"/>
</dbReference>
<dbReference type="NCBIfam" id="TIGR00174">
    <property type="entry name" value="miaA"/>
    <property type="match status" value="1"/>
</dbReference>
<reference evidence="14 15" key="1">
    <citation type="submission" date="2017-05" db="EMBL/GenBank/DDBJ databases">
        <authorList>
            <person name="Varghese N."/>
            <person name="Submissions S."/>
        </authorList>
    </citation>
    <scope>NUCLEOTIDE SEQUENCE [LARGE SCALE GENOMIC DNA]</scope>
    <source>
        <strain evidence="14 15">DSM 25457</strain>
    </source>
</reference>
<name>A0ABY1Q3P4_9BACT</name>
<keyword evidence="7 10" id="KW-0067">ATP-binding</keyword>
<keyword evidence="15" id="KW-1185">Reference proteome</keyword>
<dbReference type="Gene3D" id="1.10.20.140">
    <property type="match status" value="1"/>
</dbReference>
<comment type="caution">
    <text evidence="10">Lacks conserved residue(s) required for the propagation of feature annotation.</text>
</comment>
<sequence>MTSFPPLFDRVLALTGPTASGKTELALRVAERIAEEGSRSGLEIISLDSIAIYRDMDIGSAKPSVGERERVPHHMIDVVDPSEEFSVAAYLTAVHRCVAEIEDRGNRAFFVGGTPMYLKAILRGFDPGPAADEEFRSAVMADVEKFGVAALRQRLRQVDPLSAMRIDPSDVRRMIRALEVKRQTGVPMSHRQTQFDIENDAADGFVFALKTPREVLHRRIETRVEQMFSNGLIEEVQHLCQRYGTLSKTARIGVGYREILEAMEREGDGFDRKAAAEQVLFHTRRLARRQETWFRSFGEIRSIETHPDGQARDIDELVQEITTAIIPSDANPTE</sequence>
<feature type="binding site" evidence="10">
    <location>
        <begin position="18"/>
        <end position="23"/>
    </location>
    <ligand>
        <name>substrate</name>
    </ligand>
</feature>
<dbReference type="PANTHER" id="PTHR11088:SF60">
    <property type="entry name" value="TRNA DIMETHYLALLYLTRANSFERASE"/>
    <property type="match status" value="1"/>
</dbReference>
<dbReference type="HAMAP" id="MF_00185">
    <property type="entry name" value="IPP_trans"/>
    <property type="match status" value="1"/>
</dbReference>
<feature type="binding site" evidence="10">
    <location>
        <begin position="16"/>
        <end position="23"/>
    </location>
    <ligand>
        <name>ATP</name>
        <dbReference type="ChEBI" id="CHEBI:30616"/>
    </ligand>
</feature>
<feature type="site" description="Interaction with substrate tRNA" evidence="10">
    <location>
        <position position="136"/>
    </location>
</feature>
<feature type="site" description="Interaction with substrate tRNA" evidence="10">
    <location>
        <position position="114"/>
    </location>
</feature>
<comment type="subunit">
    <text evidence="10">Monomer.</text>
</comment>
<dbReference type="EMBL" id="FXUG01000005">
    <property type="protein sequence ID" value="SMP56094.1"/>
    <property type="molecule type" value="Genomic_DNA"/>
</dbReference>
<evidence type="ECO:0000313" key="15">
    <source>
        <dbReference type="Proteomes" id="UP001158067"/>
    </source>
</evidence>
<keyword evidence="4 10" id="KW-0808">Transferase</keyword>
<dbReference type="Proteomes" id="UP001158067">
    <property type="component" value="Unassembled WGS sequence"/>
</dbReference>
<evidence type="ECO:0000256" key="10">
    <source>
        <dbReference type="HAMAP-Rule" id="MF_00185"/>
    </source>
</evidence>
<evidence type="ECO:0000256" key="2">
    <source>
        <dbReference type="ARBA" id="ARBA00003213"/>
    </source>
</evidence>
<dbReference type="EC" id="2.5.1.75" evidence="10"/>
<proteinExistence type="inferred from homology"/>
<evidence type="ECO:0000256" key="13">
    <source>
        <dbReference type="RuleBase" id="RU003785"/>
    </source>
</evidence>
<gene>
    <name evidence="10" type="primary">miaA</name>
    <name evidence="14" type="ORF">SAMN06265222_10585</name>
</gene>
<evidence type="ECO:0000256" key="8">
    <source>
        <dbReference type="ARBA" id="ARBA00022842"/>
    </source>
</evidence>